<accession>A0A0J9XKV1</accession>
<dbReference type="STRING" id="1173061.A0A0J9XKV1"/>
<evidence type="ECO:0008006" key="3">
    <source>
        <dbReference type="Google" id="ProtNLM"/>
    </source>
</evidence>
<reference evidence="1" key="1">
    <citation type="submission" date="2014-03" db="EMBL/GenBank/DDBJ databases">
        <authorList>
            <person name="Casaregola S."/>
        </authorList>
    </citation>
    <scope>NUCLEOTIDE SEQUENCE [LARGE SCALE GENOMIC DNA]</scope>
    <source>
        <strain evidence="1">CLIB 918</strain>
    </source>
</reference>
<evidence type="ECO:0000313" key="1">
    <source>
        <dbReference type="EMBL" id="CDO57738.1"/>
    </source>
</evidence>
<comment type="caution">
    <text evidence="1">The sequence shown here is derived from an EMBL/GenBank/DDBJ whole genome shotgun (WGS) entry which is preliminary data.</text>
</comment>
<organism evidence="1 2">
    <name type="scientific">Geotrichum candidum</name>
    <name type="common">Oospora lactis</name>
    <name type="synonym">Dipodascus geotrichum</name>
    <dbReference type="NCBI Taxonomy" id="1173061"/>
    <lineage>
        <taxon>Eukaryota</taxon>
        <taxon>Fungi</taxon>
        <taxon>Dikarya</taxon>
        <taxon>Ascomycota</taxon>
        <taxon>Saccharomycotina</taxon>
        <taxon>Dipodascomycetes</taxon>
        <taxon>Dipodascales</taxon>
        <taxon>Dipodascaceae</taxon>
        <taxon>Geotrichum</taxon>
    </lineage>
</organism>
<dbReference type="PANTHER" id="PTHR37852:SF1">
    <property type="entry name" value="HIG1 DOMAIN-CONTAINING PROTEIN"/>
    <property type="match status" value="1"/>
</dbReference>
<gene>
    <name evidence="1" type="ORF">BN980_GECA24s01286g</name>
</gene>
<sequence length="193" mass="21321">MTEAALEEKPQPLSDDEIEKLRSFSRTQRFGMSPIPRVALTVMAGSTYGFLSGFHGTFKAAGLQYLAQNAHRLPTTKGGWYFYHKRKNYVVLKAALGSGIKGALKFGGGAGLYFGSEAALDYLRGDEYIDFLSTTASATTLGLLYSVTKIQGRRAKILGVRNAFCFGLITGLIQDGLRYLRGNHVWYVNRFIE</sequence>
<protein>
    <recommendedName>
        <fullName evidence="3">Mitochondrial import inner membrane translocase subunit TIM23</fullName>
    </recommendedName>
</protein>
<dbReference type="AlphaFoldDB" id="A0A0J9XKV1"/>
<name>A0A0J9XKV1_GEOCN</name>
<dbReference type="EMBL" id="CCBN010000024">
    <property type="protein sequence ID" value="CDO57738.1"/>
    <property type="molecule type" value="Genomic_DNA"/>
</dbReference>
<dbReference type="Proteomes" id="UP000242525">
    <property type="component" value="Unassembled WGS sequence"/>
</dbReference>
<dbReference type="PANTHER" id="PTHR37852">
    <property type="entry name" value="YALI0B21208P"/>
    <property type="match status" value="1"/>
</dbReference>
<dbReference type="OrthoDB" id="5584028at2759"/>
<evidence type="ECO:0000313" key="2">
    <source>
        <dbReference type="Proteomes" id="UP000242525"/>
    </source>
</evidence>
<proteinExistence type="predicted"/>
<keyword evidence="2" id="KW-1185">Reference proteome</keyword>